<keyword evidence="2" id="KW-1185">Reference proteome</keyword>
<organism evidence="1 2">
    <name type="scientific">Cymbomonas tetramitiformis</name>
    <dbReference type="NCBI Taxonomy" id="36881"/>
    <lineage>
        <taxon>Eukaryota</taxon>
        <taxon>Viridiplantae</taxon>
        <taxon>Chlorophyta</taxon>
        <taxon>Pyramimonadophyceae</taxon>
        <taxon>Pyramimonadales</taxon>
        <taxon>Pyramimonadaceae</taxon>
        <taxon>Cymbomonas</taxon>
    </lineage>
</organism>
<dbReference type="AlphaFoldDB" id="A0AAE0G624"/>
<protein>
    <submittedName>
        <fullName evidence="1">Uncharacterized protein</fullName>
    </submittedName>
</protein>
<evidence type="ECO:0000313" key="1">
    <source>
        <dbReference type="EMBL" id="KAK3272203.1"/>
    </source>
</evidence>
<gene>
    <name evidence="1" type="ORF">CYMTET_19488</name>
</gene>
<reference evidence="1 2" key="1">
    <citation type="journal article" date="2015" name="Genome Biol. Evol.">
        <title>Comparative Genomics of a Bacterivorous Green Alga Reveals Evolutionary Causalities and Consequences of Phago-Mixotrophic Mode of Nutrition.</title>
        <authorList>
            <person name="Burns J.A."/>
            <person name="Paasch A."/>
            <person name="Narechania A."/>
            <person name="Kim E."/>
        </authorList>
    </citation>
    <scope>NUCLEOTIDE SEQUENCE [LARGE SCALE GENOMIC DNA]</scope>
    <source>
        <strain evidence="1 2">PLY_AMNH</strain>
    </source>
</reference>
<proteinExistence type="predicted"/>
<dbReference type="Proteomes" id="UP001190700">
    <property type="component" value="Unassembled WGS sequence"/>
</dbReference>
<name>A0AAE0G624_9CHLO</name>
<evidence type="ECO:0000313" key="2">
    <source>
        <dbReference type="Proteomes" id="UP001190700"/>
    </source>
</evidence>
<sequence>MPQAAQFLLRLEQLALGGIRVYRDCEVAADPEGFHCLVQVVKGAKWALHVHKRLEWEEESGLVECRKISIFDRSSSGRLQGLCSQLRSGGAVMGLSSDVSSSGARCGNLEYSNQVLKSRQAHTTTECNVGGCVPTQDAAACKVHLEHRRNTITTVTK</sequence>
<accession>A0AAE0G624</accession>
<comment type="caution">
    <text evidence="1">The sequence shown here is derived from an EMBL/GenBank/DDBJ whole genome shotgun (WGS) entry which is preliminary data.</text>
</comment>
<dbReference type="EMBL" id="LGRX02009098">
    <property type="protein sequence ID" value="KAK3272203.1"/>
    <property type="molecule type" value="Genomic_DNA"/>
</dbReference>